<feature type="compositionally biased region" description="Polar residues" evidence="1">
    <location>
        <begin position="448"/>
        <end position="460"/>
    </location>
</feature>
<dbReference type="PANTHER" id="PTHR16112:SF22">
    <property type="entry name" value="PWWP DOMAIN-CONTAINING 2B"/>
    <property type="match status" value="1"/>
</dbReference>
<dbReference type="EMBL" id="KQ435800">
    <property type="protein sequence ID" value="KOX73272.1"/>
    <property type="molecule type" value="Genomic_DNA"/>
</dbReference>
<feature type="compositionally biased region" description="Basic residues" evidence="1">
    <location>
        <begin position="421"/>
        <end position="437"/>
    </location>
</feature>
<evidence type="ECO:0000313" key="4">
    <source>
        <dbReference type="Proteomes" id="UP000053105"/>
    </source>
</evidence>
<dbReference type="GO" id="GO:0003682">
    <property type="term" value="F:chromatin binding"/>
    <property type="evidence" value="ECO:0007669"/>
    <property type="project" value="TreeGrafter"/>
</dbReference>
<dbReference type="Proteomes" id="UP000053105">
    <property type="component" value="Unassembled WGS sequence"/>
</dbReference>
<dbReference type="AlphaFoldDB" id="A0A0N0BFL9"/>
<feature type="region of interest" description="Disordered" evidence="1">
    <location>
        <begin position="546"/>
        <end position="580"/>
    </location>
</feature>
<proteinExistence type="predicted"/>
<dbReference type="Pfam" id="PF00855">
    <property type="entry name" value="PWWP"/>
    <property type="match status" value="1"/>
</dbReference>
<feature type="region of interest" description="Disordered" evidence="1">
    <location>
        <begin position="279"/>
        <end position="316"/>
    </location>
</feature>
<feature type="compositionally biased region" description="Acidic residues" evidence="1">
    <location>
        <begin position="362"/>
        <end position="376"/>
    </location>
</feature>
<dbReference type="PROSITE" id="PS50812">
    <property type="entry name" value="PWWP"/>
    <property type="match status" value="1"/>
</dbReference>
<dbReference type="SUPFAM" id="SSF63748">
    <property type="entry name" value="Tudor/PWWP/MBT"/>
    <property type="match status" value="1"/>
</dbReference>
<feature type="region of interest" description="Disordered" evidence="1">
    <location>
        <begin position="352"/>
        <end position="506"/>
    </location>
</feature>
<feature type="compositionally biased region" description="Basic residues" evidence="1">
    <location>
        <begin position="304"/>
        <end position="314"/>
    </location>
</feature>
<feature type="compositionally biased region" description="Polar residues" evidence="1">
    <location>
        <begin position="1113"/>
        <end position="1130"/>
    </location>
</feature>
<keyword evidence="4" id="KW-1185">Reference proteome</keyword>
<feature type="region of interest" description="Disordered" evidence="1">
    <location>
        <begin position="897"/>
        <end position="926"/>
    </location>
</feature>
<dbReference type="SMART" id="SM00293">
    <property type="entry name" value="PWWP"/>
    <property type="match status" value="1"/>
</dbReference>
<evidence type="ECO:0000313" key="3">
    <source>
        <dbReference type="EMBL" id="KOX73272.1"/>
    </source>
</evidence>
<feature type="compositionally biased region" description="Low complexity" evidence="1">
    <location>
        <begin position="180"/>
        <end position="198"/>
    </location>
</feature>
<feature type="region of interest" description="Disordered" evidence="1">
    <location>
        <begin position="704"/>
        <end position="734"/>
    </location>
</feature>
<feature type="compositionally biased region" description="Basic and acidic residues" evidence="1">
    <location>
        <begin position="377"/>
        <end position="396"/>
    </location>
</feature>
<name>A0A0N0BFL9_9HYME</name>
<dbReference type="GO" id="GO:0010369">
    <property type="term" value="C:chromocenter"/>
    <property type="evidence" value="ECO:0007669"/>
    <property type="project" value="TreeGrafter"/>
</dbReference>
<evidence type="ECO:0000259" key="2">
    <source>
        <dbReference type="PROSITE" id="PS50812"/>
    </source>
</evidence>
<dbReference type="InterPro" id="IPR000313">
    <property type="entry name" value="PWWP_dom"/>
</dbReference>
<dbReference type="Gene3D" id="2.30.30.140">
    <property type="match status" value="1"/>
</dbReference>
<reference evidence="3 4" key="1">
    <citation type="submission" date="2015-07" db="EMBL/GenBank/DDBJ databases">
        <title>The genome of Melipona quadrifasciata.</title>
        <authorList>
            <person name="Pan H."/>
            <person name="Kapheim K."/>
        </authorList>
    </citation>
    <scope>NUCLEOTIDE SEQUENCE [LARGE SCALE GENOMIC DNA]</scope>
    <source>
        <strain evidence="3">0111107301</strain>
        <tissue evidence="3">Whole body</tissue>
    </source>
</reference>
<sequence>MADLFRHWNYNGGICGLFERINTWNSCSTNRKGLPCGVQPPEPVPDPDGDKLATIAARFSYFQERKNTLTTAKVDLRRNINPPARYKNARPTVRLRPRQVLCSKCRSICNENSENVDNPIERAAAKNFNTLSPASVPGTDSNKVTGHGATRRSDRRCAQQPQKSSRILFSECQSENITMSSHQTVKSSSSTALSPDSSKLGPSLIPKISRLQPNEINNAMQANAGKVKIDPSYWNNRAEEGDSSANAMEPTEERMESTDCDSNPSMAYCATPRRLSSSSVESAKIPEEEEKKTLAAADSTMRPRTGRVPRKKRSVGSMEDLWDETVFEDPTRTTRTTPVIKISFGAQGEGTVLKIPSKIQDPEYEQETDDAEDAQTETERDPLELPKNFDNDYDYREDGEEDGQEQVDPQKQGVKDASAKAAKRALKKAKKEARRKMLGGVSPARSPCNGSPRYNPTYDTLSYHRRKHKVKHKKKHKEDRKHKSQQSQHQQPCLESGSTENQQNWNVLPGSESYTAIKEQCLKQKLSISLKRLNTNAYARCDYPVSNSSSGCKTPGASSDELSEQEPEVDAGETAPDFPPQSHPLMMRLAATPVEHCLTANGRRMDVGDVVWGKIHGFPWWPGKVLSITVSCKEDGTSSGPQAHVAWYGSSTSSLMSCDQLSPFLETFKVNMSDLSVHNLKKIYLSMEKIVSVKRLFKRKRFWKPNNSPKSRPVDTHSPLPILEPPAHGIRQWPNRDESLYRGTEPQKNSSSCQKYQPFSGIALNVQLFIQHQRYQHPALRAQNFQLHPIRRNDPDPKPNSPVSFISFENQGGPHILQKNSTLFSSDLPSSLQSLRRHWLRAGDAREQEEKQKEGGSAVQVRVSRGGVATRVGKRRRRRDAVLVATRMRPSARVYGVEDRCREEDEPGAPGSMKINEDEEMERAPKVETPECNVRGYCITFAIDYPESGASAVITNACRRSGSENDNQVSRIPSTLSVAAVDVVVACQPSPSHSILTLTPGRTRNIDQDMEALRLSRQDNPFLQVNDEFSFSQVLASRESLVESLEESESDDAILMSQVKQNLEKSYYSALVIEEMDLKSLSSPLTELGDTDPLTLAQVHEHLVRSPPPASWPHTTTFHFPHQNQSSSGKSDVLAHYKSPSKATSCRGNDHELSRSEPSTDIRGSIRNKEDNKVFVHCLNAKYQSVMSGFNNKAADTEYRGKFRDKIKIDGLPDSAAAHRHSHTFSLLHPTPIRSLSDVRRLHRSADDSVQLMSSE</sequence>
<dbReference type="GO" id="GO:0005634">
    <property type="term" value="C:nucleus"/>
    <property type="evidence" value="ECO:0007669"/>
    <property type="project" value="TreeGrafter"/>
</dbReference>
<protein>
    <submittedName>
        <fullName evidence="3">PWWP domain-containing protein 2B</fullName>
    </submittedName>
</protein>
<feature type="region of interest" description="Disordered" evidence="1">
    <location>
        <begin position="180"/>
        <end position="203"/>
    </location>
</feature>
<feature type="compositionally biased region" description="Polar residues" evidence="1">
    <location>
        <begin position="496"/>
        <end position="506"/>
    </location>
</feature>
<feature type="region of interest" description="Disordered" evidence="1">
    <location>
        <begin position="129"/>
        <end position="165"/>
    </location>
</feature>
<dbReference type="OrthoDB" id="5964980at2759"/>
<feature type="compositionally biased region" description="Acidic residues" evidence="1">
    <location>
        <begin position="561"/>
        <end position="571"/>
    </location>
</feature>
<dbReference type="CDD" id="cd20140">
    <property type="entry name" value="PWWP_PWWP2"/>
    <property type="match status" value="1"/>
</dbReference>
<feature type="compositionally biased region" description="Basic residues" evidence="1">
    <location>
        <begin position="463"/>
        <end position="484"/>
    </location>
</feature>
<feature type="compositionally biased region" description="Polar residues" evidence="1">
    <location>
        <begin position="129"/>
        <end position="144"/>
    </location>
</feature>
<organism evidence="3 4">
    <name type="scientific">Melipona quadrifasciata</name>
    <dbReference type="NCBI Taxonomy" id="166423"/>
    <lineage>
        <taxon>Eukaryota</taxon>
        <taxon>Metazoa</taxon>
        <taxon>Ecdysozoa</taxon>
        <taxon>Arthropoda</taxon>
        <taxon>Hexapoda</taxon>
        <taxon>Insecta</taxon>
        <taxon>Pterygota</taxon>
        <taxon>Neoptera</taxon>
        <taxon>Endopterygota</taxon>
        <taxon>Hymenoptera</taxon>
        <taxon>Apocrita</taxon>
        <taxon>Aculeata</taxon>
        <taxon>Apoidea</taxon>
        <taxon>Anthophila</taxon>
        <taxon>Apidae</taxon>
        <taxon>Melipona</taxon>
    </lineage>
</organism>
<feature type="compositionally biased region" description="Basic and acidic residues" evidence="1">
    <location>
        <begin position="1148"/>
        <end position="1160"/>
    </location>
</feature>
<evidence type="ECO:0000256" key="1">
    <source>
        <dbReference type="SAM" id="MobiDB-lite"/>
    </source>
</evidence>
<dbReference type="PANTHER" id="PTHR16112">
    <property type="entry name" value="METHYL-CPG BINDING PROTEIN, DROSOPHILA"/>
    <property type="match status" value="1"/>
</dbReference>
<feature type="region of interest" description="Disordered" evidence="1">
    <location>
        <begin position="1105"/>
        <end position="1164"/>
    </location>
</feature>
<gene>
    <name evidence="3" type="ORF">WN51_01129</name>
</gene>
<feature type="domain" description="PWWP" evidence="2">
    <location>
        <begin position="607"/>
        <end position="667"/>
    </location>
</feature>
<accession>A0A0N0BFL9</accession>
<feature type="compositionally biased region" description="Basic and acidic residues" evidence="1">
    <location>
        <begin position="284"/>
        <end position="293"/>
    </location>
</feature>